<dbReference type="CDD" id="cd16345">
    <property type="entry name" value="LMWP_ArsC"/>
    <property type="match status" value="1"/>
</dbReference>
<dbReference type="Gene3D" id="1.10.8.1060">
    <property type="entry name" value="Corynebacterium glutamicum thioredoxin-dependent arsenate reductase, N-terminal domain"/>
    <property type="match status" value="1"/>
</dbReference>
<dbReference type="eggNOG" id="COG0394">
    <property type="taxonomic scope" value="Bacteria"/>
</dbReference>
<dbReference type="SMART" id="SM00226">
    <property type="entry name" value="LMWPc"/>
    <property type="match status" value="1"/>
</dbReference>
<evidence type="ECO:0000256" key="1">
    <source>
        <dbReference type="ARBA" id="ARBA00022849"/>
    </source>
</evidence>
<dbReference type="AlphaFoldDB" id="A0A178LYQ9"/>
<comment type="caution">
    <text evidence="3">The sequence shown here is derived from an EMBL/GenBank/DDBJ whole genome shotgun (WGS) entry which is preliminary data.</text>
</comment>
<organism evidence="3 4">
    <name type="scientific">Mycolicibacterium iranicum</name>
    <name type="common">Mycobacterium iranicum</name>
    <dbReference type="NCBI Taxonomy" id="912594"/>
    <lineage>
        <taxon>Bacteria</taxon>
        <taxon>Bacillati</taxon>
        <taxon>Actinomycetota</taxon>
        <taxon>Actinomycetes</taxon>
        <taxon>Mycobacteriales</taxon>
        <taxon>Mycobacteriaceae</taxon>
        <taxon>Mycolicibacterium</taxon>
    </lineage>
</organism>
<evidence type="ECO:0000313" key="3">
    <source>
        <dbReference type="EMBL" id="OAN39958.1"/>
    </source>
</evidence>
<dbReference type="SUPFAM" id="SSF52788">
    <property type="entry name" value="Phosphotyrosine protein phosphatases I"/>
    <property type="match status" value="1"/>
</dbReference>
<gene>
    <name evidence="3" type="ORF">A4X20_16270</name>
</gene>
<dbReference type="GO" id="GO:0046685">
    <property type="term" value="P:response to arsenic-containing substance"/>
    <property type="evidence" value="ECO:0007669"/>
    <property type="project" value="UniProtKB-KW"/>
</dbReference>
<protein>
    <submittedName>
        <fullName evidence="3">Phosphotyrosine protein phosphatase</fullName>
    </submittedName>
</protein>
<dbReference type="Proteomes" id="UP000078396">
    <property type="component" value="Unassembled WGS sequence"/>
</dbReference>
<evidence type="ECO:0000313" key="4">
    <source>
        <dbReference type="Proteomes" id="UP000078396"/>
    </source>
</evidence>
<reference evidence="3 4" key="1">
    <citation type="submission" date="2016-04" db="EMBL/GenBank/DDBJ databases">
        <title>Draft Genome Sequences of Staphylococcus capitis Strain H36, S. capitis Strain H65, S. cohnii Strain H62, S. hominis Strain H69, Mycobacterium iranicum Strain H39, Plantibacter sp. Strain H53, Pseudomonas oryzihabitans Strain H72, and Microbacterium sp. Strain H83, isolated from residential settings.</title>
        <authorList>
            <person name="Lymperopoulou D."/>
            <person name="Adams R.I."/>
            <person name="Lindow S."/>
            <person name="Coil D.A."/>
            <person name="Jospin G."/>
            <person name="Eisen J.A."/>
        </authorList>
    </citation>
    <scope>NUCLEOTIDE SEQUENCE [LARGE SCALE GENOMIC DNA]</scope>
    <source>
        <strain evidence="3 4">H39</strain>
    </source>
</reference>
<dbReference type="EMBL" id="LWCS01000015">
    <property type="protein sequence ID" value="OAN39958.1"/>
    <property type="molecule type" value="Genomic_DNA"/>
</dbReference>
<dbReference type="Pfam" id="PF21234">
    <property type="entry name" value="Phosphatase-like_N"/>
    <property type="match status" value="1"/>
</dbReference>
<dbReference type="InterPro" id="IPR048716">
    <property type="entry name" value="Phosphatase-like_N"/>
</dbReference>
<dbReference type="InterPro" id="IPR036196">
    <property type="entry name" value="Ptyr_pPase_sf"/>
</dbReference>
<dbReference type="Pfam" id="PF01451">
    <property type="entry name" value="LMWPc"/>
    <property type="match status" value="1"/>
</dbReference>
<dbReference type="STRING" id="912594.AWC12_23260"/>
<keyword evidence="1" id="KW-0059">Arsenical resistance</keyword>
<dbReference type="InterPro" id="IPR023485">
    <property type="entry name" value="Ptyr_pPase"/>
</dbReference>
<proteinExistence type="predicted"/>
<dbReference type="PANTHER" id="PTHR43428">
    <property type="entry name" value="ARSENATE REDUCTASE"/>
    <property type="match status" value="1"/>
</dbReference>
<evidence type="ECO:0000259" key="2">
    <source>
        <dbReference type="SMART" id="SM00226"/>
    </source>
</evidence>
<accession>A0A178LYQ9</accession>
<name>A0A178LYQ9_MYCIR</name>
<dbReference type="PANTHER" id="PTHR43428:SF1">
    <property type="entry name" value="ARSENATE REDUCTASE"/>
    <property type="match status" value="1"/>
</dbReference>
<dbReference type="Gene3D" id="3.40.50.2300">
    <property type="match status" value="1"/>
</dbReference>
<feature type="domain" description="Phosphotyrosine protein phosphatase I" evidence="2">
    <location>
        <begin position="92"/>
        <end position="217"/>
    </location>
</feature>
<sequence>MTESPAAFRRHARPDLSIDQQHALLTAATRLQRTFGDTFGVETIERFLHSSYDQFAGRASVPNFLPLLAERFARQRLNALARVEGKVADGKPTVLFLCTHNAGRSQIALGYFTHLAGDNAVAWSGGSEPGDQVNPSAVAAMAEVGIDIAGEFPKPWTEEIVQAADVVVTMGCGDACPIFPGKRYENWELPDPAGQSVESVRPIRDDIEERVRRLLDELGVAVRRS</sequence>
<dbReference type="NCBIfam" id="NF046112">
    <property type="entry name" value="MSMEG_6209_Nter"/>
    <property type="match status" value="1"/>
</dbReference>
<dbReference type="OrthoDB" id="9799372at2"/>
<dbReference type="RefSeq" id="WP_064280982.1">
    <property type="nucleotide sequence ID" value="NZ_LWCS01000015.1"/>
</dbReference>